<dbReference type="Proteomes" id="UP000243468">
    <property type="component" value="Unassembled WGS sequence"/>
</dbReference>
<protein>
    <recommendedName>
        <fullName evidence="3">DUF3465 domain-containing protein</fullName>
    </recommendedName>
</protein>
<accession>A0A1G6L662</accession>
<sequence>MASKAQKGIGAVIVILIAAYFGIDLQEQQNPSNQALSNSKAHTEILSKSESQQVSVDSKAANFQIQNDDVKIQQAFQTQKSNMQVQSSGTVKAVLADDNNGSRHQKFILQLQNGLTVLVAHNIDLAPRIENLQKGDIIHFNGEYEYSEKGGVIHWTHHDPQQKHVDGWLKYKGRTYQ</sequence>
<dbReference type="OrthoDB" id="195616at2"/>
<dbReference type="AlphaFoldDB" id="A0A1G6L662"/>
<keyword evidence="2" id="KW-1185">Reference proteome</keyword>
<organism evidence="1 2">
    <name type="scientific">Acinetobacter kookii</name>
    <dbReference type="NCBI Taxonomy" id="1226327"/>
    <lineage>
        <taxon>Bacteria</taxon>
        <taxon>Pseudomonadati</taxon>
        <taxon>Pseudomonadota</taxon>
        <taxon>Gammaproteobacteria</taxon>
        <taxon>Moraxellales</taxon>
        <taxon>Moraxellaceae</taxon>
        <taxon>Acinetobacter</taxon>
    </lineage>
</organism>
<dbReference type="Pfam" id="PF11948">
    <property type="entry name" value="DUF3465"/>
    <property type="match status" value="1"/>
</dbReference>
<evidence type="ECO:0000313" key="1">
    <source>
        <dbReference type="EMBL" id="SDC38146.1"/>
    </source>
</evidence>
<dbReference type="RefSeq" id="WP_092819872.1">
    <property type="nucleotide sequence ID" value="NZ_BAABKJ010000011.1"/>
</dbReference>
<evidence type="ECO:0000313" key="2">
    <source>
        <dbReference type="Proteomes" id="UP000243468"/>
    </source>
</evidence>
<reference evidence="2" key="1">
    <citation type="submission" date="2016-09" db="EMBL/GenBank/DDBJ databases">
        <authorList>
            <person name="Varghese N."/>
            <person name="Submissions S."/>
        </authorList>
    </citation>
    <scope>NUCLEOTIDE SEQUENCE [LARGE SCALE GENOMIC DNA]</scope>
    <source>
        <strain evidence="2">ANC 4667</strain>
    </source>
</reference>
<dbReference type="STRING" id="1226327.SAMN05421732_10611"/>
<evidence type="ECO:0008006" key="3">
    <source>
        <dbReference type="Google" id="ProtNLM"/>
    </source>
</evidence>
<dbReference type="EMBL" id="FMYO01000006">
    <property type="protein sequence ID" value="SDC38146.1"/>
    <property type="molecule type" value="Genomic_DNA"/>
</dbReference>
<gene>
    <name evidence="1" type="ORF">SAMN05421732_10611</name>
</gene>
<name>A0A1G6L662_9GAMM</name>
<dbReference type="InterPro" id="IPR021856">
    <property type="entry name" value="DUF3465"/>
</dbReference>
<proteinExistence type="predicted"/>